<dbReference type="SUPFAM" id="SSF47979">
    <property type="entry name" value="Iron-dependent repressor protein, dimerization domain"/>
    <property type="match status" value="1"/>
</dbReference>
<evidence type="ECO:0000259" key="5">
    <source>
        <dbReference type="PROSITE" id="PS50944"/>
    </source>
</evidence>
<dbReference type="InterPro" id="IPR022687">
    <property type="entry name" value="HTH_DTXR"/>
</dbReference>
<keyword evidence="4" id="KW-0804">Transcription</keyword>
<reference evidence="6" key="1">
    <citation type="submission" date="2019-08" db="EMBL/GenBank/DDBJ databases">
        <authorList>
            <person name="Kucharzyk K."/>
            <person name="Murdoch R.W."/>
            <person name="Higgins S."/>
            <person name="Loffler F."/>
        </authorList>
    </citation>
    <scope>NUCLEOTIDE SEQUENCE</scope>
</reference>
<keyword evidence="3" id="KW-0238">DNA-binding</keyword>
<sequence>MVDPEELTEALEDYLEAIYRIIVKKGGVRVKDIASEVKVKNSSVTSALRGLEKRGLINYEPYGIISLTRAGLDVALRVTEKHRLFKYFFINVLGIDLTTADATACRMEHIVPRPVYTRLLQFIKYLYSSDKCGTDIVEGFNTFRAEEALAGTAIASLSDYFEGSGFDVTEGTHDAGNA</sequence>
<dbReference type="SUPFAM" id="SSF46785">
    <property type="entry name" value="Winged helix' DNA-binding domain"/>
    <property type="match status" value="1"/>
</dbReference>
<dbReference type="PANTHER" id="PTHR33238">
    <property type="entry name" value="IRON (METAL) DEPENDENT REPRESSOR, DTXR FAMILY"/>
    <property type="match status" value="1"/>
</dbReference>
<dbReference type="PANTHER" id="PTHR33238:SF7">
    <property type="entry name" value="IRON-DEPENDENT TRANSCRIPTIONAL REGULATOR"/>
    <property type="match status" value="1"/>
</dbReference>
<dbReference type="InterPro" id="IPR036390">
    <property type="entry name" value="WH_DNA-bd_sf"/>
</dbReference>
<evidence type="ECO:0000313" key="6">
    <source>
        <dbReference type="EMBL" id="MPL67810.1"/>
    </source>
</evidence>
<feature type="domain" description="HTH dtxR-type" evidence="5">
    <location>
        <begin position="7"/>
        <end position="68"/>
    </location>
</feature>
<dbReference type="Gene3D" id="1.10.10.10">
    <property type="entry name" value="Winged helix-like DNA-binding domain superfamily/Winged helix DNA-binding domain"/>
    <property type="match status" value="1"/>
</dbReference>
<organism evidence="6">
    <name type="scientific">bioreactor metagenome</name>
    <dbReference type="NCBI Taxonomy" id="1076179"/>
    <lineage>
        <taxon>unclassified sequences</taxon>
        <taxon>metagenomes</taxon>
        <taxon>ecological metagenomes</taxon>
    </lineage>
</organism>
<dbReference type="EMBL" id="VSSQ01000038">
    <property type="protein sequence ID" value="MPL67810.1"/>
    <property type="molecule type" value="Genomic_DNA"/>
</dbReference>
<dbReference type="GO" id="GO:0003700">
    <property type="term" value="F:DNA-binding transcription factor activity"/>
    <property type="evidence" value="ECO:0007669"/>
    <property type="project" value="InterPro"/>
</dbReference>
<evidence type="ECO:0000256" key="1">
    <source>
        <dbReference type="ARBA" id="ARBA00007871"/>
    </source>
</evidence>
<comment type="similarity">
    <text evidence="1">Belongs to the DtxR/MntR family.</text>
</comment>
<accession>A0A644TLL7</accession>
<dbReference type="GO" id="GO:0046914">
    <property type="term" value="F:transition metal ion binding"/>
    <property type="evidence" value="ECO:0007669"/>
    <property type="project" value="InterPro"/>
</dbReference>
<dbReference type="InterPro" id="IPR022689">
    <property type="entry name" value="Iron_dep_repressor"/>
</dbReference>
<dbReference type="GO" id="GO:0003677">
    <property type="term" value="F:DNA binding"/>
    <property type="evidence" value="ECO:0007669"/>
    <property type="project" value="UniProtKB-KW"/>
</dbReference>
<evidence type="ECO:0000256" key="3">
    <source>
        <dbReference type="ARBA" id="ARBA00023125"/>
    </source>
</evidence>
<gene>
    <name evidence="6" type="primary">mntR_6</name>
    <name evidence="6" type="ORF">SDC9_13513</name>
</gene>
<keyword evidence="2" id="KW-0805">Transcription regulation</keyword>
<dbReference type="Pfam" id="PF02742">
    <property type="entry name" value="Fe_dep_repr_C"/>
    <property type="match status" value="1"/>
</dbReference>
<dbReference type="InterPro" id="IPR036421">
    <property type="entry name" value="Fe_dep_repressor_sf"/>
</dbReference>
<dbReference type="InterPro" id="IPR036388">
    <property type="entry name" value="WH-like_DNA-bd_sf"/>
</dbReference>
<dbReference type="Pfam" id="PF01325">
    <property type="entry name" value="Fe_dep_repress"/>
    <property type="match status" value="1"/>
</dbReference>
<dbReference type="InterPro" id="IPR001367">
    <property type="entry name" value="Fe_dep_repressor"/>
</dbReference>
<dbReference type="PROSITE" id="PS50944">
    <property type="entry name" value="HTH_DTXR"/>
    <property type="match status" value="1"/>
</dbReference>
<name>A0A644TLL7_9ZZZZ</name>
<dbReference type="InterPro" id="IPR050536">
    <property type="entry name" value="DtxR_MntR_Metal-Reg"/>
</dbReference>
<evidence type="ECO:0000256" key="4">
    <source>
        <dbReference type="ARBA" id="ARBA00023163"/>
    </source>
</evidence>
<dbReference type="Gene3D" id="1.10.60.10">
    <property type="entry name" value="Iron dependent repressor, metal binding and dimerisation domain"/>
    <property type="match status" value="1"/>
</dbReference>
<protein>
    <submittedName>
        <fullName evidence="6">Transcriptional regulator MntR</fullName>
    </submittedName>
</protein>
<proteinExistence type="inferred from homology"/>
<dbReference type="SMART" id="SM00529">
    <property type="entry name" value="HTH_DTXR"/>
    <property type="match status" value="1"/>
</dbReference>
<evidence type="ECO:0000256" key="2">
    <source>
        <dbReference type="ARBA" id="ARBA00023015"/>
    </source>
</evidence>
<comment type="caution">
    <text evidence="6">The sequence shown here is derived from an EMBL/GenBank/DDBJ whole genome shotgun (WGS) entry which is preliminary data.</text>
</comment>
<dbReference type="AlphaFoldDB" id="A0A644TLL7"/>
<dbReference type="GO" id="GO:0046983">
    <property type="term" value="F:protein dimerization activity"/>
    <property type="evidence" value="ECO:0007669"/>
    <property type="project" value="InterPro"/>
</dbReference>